<dbReference type="EMBL" id="SNRY01005794">
    <property type="protein sequence ID" value="KAA6314090.1"/>
    <property type="molecule type" value="Genomic_DNA"/>
</dbReference>
<protein>
    <submittedName>
        <fullName evidence="1">Uncharacterized protein</fullName>
    </submittedName>
</protein>
<feature type="non-terminal residue" evidence="1">
    <location>
        <position position="1"/>
    </location>
</feature>
<accession>A0A5J4PZ10</accession>
<comment type="caution">
    <text evidence="1">The sequence shown here is derived from an EMBL/GenBank/DDBJ whole genome shotgun (WGS) entry which is preliminary data.</text>
</comment>
<dbReference type="AlphaFoldDB" id="A0A5J4PZ10"/>
<evidence type="ECO:0000313" key="1">
    <source>
        <dbReference type="EMBL" id="KAA6314090.1"/>
    </source>
</evidence>
<reference evidence="1" key="1">
    <citation type="submission" date="2019-03" db="EMBL/GenBank/DDBJ databases">
        <title>Single cell metagenomics reveals metabolic interactions within the superorganism composed of flagellate Streblomastix strix and complex community of Bacteroidetes bacteria on its surface.</title>
        <authorList>
            <person name="Treitli S.C."/>
            <person name="Kolisko M."/>
            <person name="Husnik F."/>
            <person name="Keeling P."/>
            <person name="Hampl V."/>
        </authorList>
    </citation>
    <scope>NUCLEOTIDE SEQUENCE</scope>
    <source>
        <strain evidence="1">STM</strain>
    </source>
</reference>
<organism evidence="1">
    <name type="scientific">termite gut metagenome</name>
    <dbReference type="NCBI Taxonomy" id="433724"/>
    <lineage>
        <taxon>unclassified sequences</taxon>
        <taxon>metagenomes</taxon>
        <taxon>organismal metagenomes</taxon>
    </lineage>
</organism>
<sequence length="88" mass="10114">YSGFLILQTLFDLFILGASCLVNPNMKVIKAKIDLLQVGEKIKYINEKDLTLDSVRSEVIEAIEPDRIILHTSSVYVRFIRKKNFTII</sequence>
<name>A0A5J4PZ10_9ZZZZ</name>
<proteinExistence type="predicted"/>
<gene>
    <name evidence="1" type="ORF">EZS27_035241</name>
</gene>